<gene>
    <name evidence="2" type="ORF">PCOR1329_LOCUS74005</name>
</gene>
<evidence type="ECO:0000313" key="3">
    <source>
        <dbReference type="Proteomes" id="UP001189429"/>
    </source>
</evidence>
<reference evidence="2" key="1">
    <citation type="submission" date="2023-10" db="EMBL/GenBank/DDBJ databases">
        <authorList>
            <person name="Chen Y."/>
            <person name="Shah S."/>
            <person name="Dougan E. K."/>
            <person name="Thang M."/>
            <person name="Chan C."/>
        </authorList>
    </citation>
    <scope>NUCLEOTIDE SEQUENCE [LARGE SCALE GENOMIC DNA]</scope>
</reference>
<comment type="caution">
    <text evidence="2">The sequence shown here is derived from an EMBL/GenBank/DDBJ whole genome shotgun (WGS) entry which is preliminary data.</text>
</comment>
<evidence type="ECO:0000256" key="1">
    <source>
        <dbReference type="SAM" id="MobiDB-lite"/>
    </source>
</evidence>
<proteinExistence type="predicted"/>
<organism evidence="2 3">
    <name type="scientific">Prorocentrum cordatum</name>
    <dbReference type="NCBI Taxonomy" id="2364126"/>
    <lineage>
        <taxon>Eukaryota</taxon>
        <taxon>Sar</taxon>
        <taxon>Alveolata</taxon>
        <taxon>Dinophyceae</taxon>
        <taxon>Prorocentrales</taxon>
        <taxon>Prorocentraceae</taxon>
        <taxon>Prorocentrum</taxon>
    </lineage>
</organism>
<sequence>MYLGVQSAWMQVKSIAGIMENLAEEMHTDNRKMRDLWHLEDRFFSSPCELYHDLAQLPPLFRNLAHKLRRRAVGDMEISSGGHPSLCRHQVEAAKLCSEICGDFLAEDRKSQEDSLERVPLRPVSDLLSQLQGQLRSNEAFSEAIQGPKLCKMLEDILIKHPNGTFRPESEELALHFKTYVQEMWEALHKDSNSAAVLMDGFKQEEQKFMNDARNGSETLDTDECFADRFKREGKRTVVMLRLMEMYAAKLDAVLGRDSMDALLGPAREQFSREHRESQKQRQELQEKHHGLADLALHRMHMLNELLAREEHLLAAATVEAEKSAMATKSTLAELMSTIEQAFRNLETVIAADMAARSKRTHAKHRVDALREQIATRGVPNPATRNMHQRFAARYAEAFDLKESVAVWLNAAYEGMEAKTRLTVDELRSNLPVDLFRQIAVATETDLQDQTDRIQAAYLETIRRLQKDESDLRYFEYSGADPAEWERKRADIQRHEEAKEWQQEQASELRTKQDQVAKTRSCYISKMKSPELLGIAWSDDSICTARTPSISDDWVRQFFFSARRPLVHLAGSPQLAHPAISGESELEYDNSSSLASYDVLSEARRSATSAPASRLFVNCLVDTAKLLDPKGQPVPVASLQKGSALVNGVVLGSTIPIKPLQCHDLVVVETLEGATYCLTSDHRVAARRTGDTEWSPVAACQVLGMEVLTFAGDGVALQPARVKATTMQTKMCEVTRLILDPEGSLAFLATEGEFGSCPALAIFGETPSDRLIRIDPIRGVIDSVPSASPPAVPEICSDPGPARAPPMRRPVYTKPAGLAVVAGEDLSEGSRGHSQGQCAGFCKYAATHCKFGVGCKKCHVPSCTKVESQRERKQRKQRDSSV</sequence>
<evidence type="ECO:0000313" key="2">
    <source>
        <dbReference type="EMBL" id="CAK0895177.1"/>
    </source>
</evidence>
<accession>A0ABN9XBA1</accession>
<evidence type="ECO:0008006" key="4">
    <source>
        <dbReference type="Google" id="ProtNLM"/>
    </source>
</evidence>
<protein>
    <recommendedName>
        <fullName evidence="4">Hint domain-containing protein</fullName>
    </recommendedName>
</protein>
<keyword evidence="3" id="KW-1185">Reference proteome</keyword>
<feature type="compositionally biased region" description="Basic and acidic residues" evidence="1">
    <location>
        <begin position="867"/>
        <end position="882"/>
    </location>
</feature>
<name>A0ABN9XBA1_9DINO</name>
<feature type="region of interest" description="Disordered" evidence="1">
    <location>
        <begin position="863"/>
        <end position="882"/>
    </location>
</feature>
<dbReference type="EMBL" id="CAUYUJ010020003">
    <property type="protein sequence ID" value="CAK0895177.1"/>
    <property type="molecule type" value="Genomic_DNA"/>
</dbReference>
<dbReference type="Proteomes" id="UP001189429">
    <property type="component" value="Unassembled WGS sequence"/>
</dbReference>